<reference evidence="2 3" key="1">
    <citation type="submission" date="2021-01" db="EMBL/GenBank/DDBJ databases">
        <title>Genomic Encyclopedia of Type Strains, Phase IV (KMG-IV): sequencing the most valuable type-strain genomes for metagenomic binning, comparative biology and taxonomic classification.</title>
        <authorList>
            <person name="Goeker M."/>
        </authorList>
    </citation>
    <scope>NUCLEOTIDE SEQUENCE [LARGE SCALE GENOMIC DNA]</scope>
    <source>
        <strain evidence="2 3">DSM 23711</strain>
    </source>
</reference>
<comment type="caution">
    <text evidence="2">The sequence shown here is derived from an EMBL/GenBank/DDBJ whole genome shotgun (WGS) entry which is preliminary data.</text>
</comment>
<dbReference type="InterPro" id="IPR047801">
    <property type="entry name" value="Peptidase_C45"/>
</dbReference>
<accession>A0ABS2MY88</accession>
<dbReference type="InterPro" id="IPR005079">
    <property type="entry name" value="Peptidase_C45_hydrolase"/>
</dbReference>
<name>A0ABS2MY88_9BACI</name>
<dbReference type="RefSeq" id="WP_204498252.1">
    <property type="nucleotide sequence ID" value="NZ_JAFBDR010000005.1"/>
</dbReference>
<dbReference type="Pfam" id="PF03417">
    <property type="entry name" value="AAT"/>
    <property type="match status" value="1"/>
</dbReference>
<feature type="domain" description="Peptidase C45 hydrolase" evidence="1">
    <location>
        <begin position="104"/>
        <end position="310"/>
    </location>
</feature>
<sequence>MKQIYSNIIQFRGTHYDFGLMQGKNLKNSYLIKNREKQWRVRKPRFIIDEKEAKDAITRFSPAIWEELIGLGDALEWSMERVLKEFGGYRLDYVRSGCSIVTGDDFFIRNYDYHPKTYEGRFVFFQPTDGGYAFVGPSQRVVGRTDGINEHGLVVGYNFMHRKKPGDGFICAMIARLVLEGCANVKEAVKMLNDIPHRHSFSYIVYDGSGETFIVEASPRGIEVRQSNACTNHFDIMKQENRNYLVDSYRRKEIIDQYANKSDAYATYQLLNDMDKGVFSTQYKSWAGTIHTTAYFPNDMNVWITLGGNQQPTVFDFGQWLKGKQVEITNINGQVDTDLPFVHMNENVTWYRNN</sequence>
<dbReference type="CDD" id="cd01935">
    <property type="entry name" value="Ntn_CGH_like"/>
    <property type="match status" value="1"/>
</dbReference>
<dbReference type="PANTHER" id="PTHR34180:SF1">
    <property type="entry name" value="BETA-ALANYL-DOPAMINE_CARCININE HYDROLASE"/>
    <property type="match status" value="1"/>
</dbReference>
<dbReference type="Proteomes" id="UP001296943">
    <property type="component" value="Unassembled WGS sequence"/>
</dbReference>
<dbReference type="PANTHER" id="PTHR34180">
    <property type="entry name" value="PEPTIDASE C45"/>
    <property type="match status" value="1"/>
</dbReference>
<evidence type="ECO:0000313" key="3">
    <source>
        <dbReference type="Proteomes" id="UP001296943"/>
    </source>
</evidence>
<keyword evidence="3" id="KW-1185">Reference proteome</keyword>
<gene>
    <name evidence="2" type="ORF">JOC48_001320</name>
</gene>
<dbReference type="NCBIfam" id="NF040521">
    <property type="entry name" value="C45_proenzyme"/>
    <property type="match status" value="1"/>
</dbReference>
<evidence type="ECO:0000313" key="2">
    <source>
        <dbReference type="EMBL" id="MBM7570842.1"/>
    </source>
</evidence>
<dbReference type="InterPro" id="IPR029055">
    <property type="entry name" value="Ntn_hydrolases_N"/>
</dbReference>
<dbReference type="EMBL" id="JAFBDR010000005">
    <property type="protein sequence ID" value="MBM7570842.1"/>
    <property type="molecule type" value="Genomic_DNA"/>
</dbReference>
<dbReference type="InterPro" id="IPR047794">
    <property type="entry name" value="C45_proenzyme-like"/>
</dbReference>
<protein>
    <submittedName>
        <fullName evidence="2">Choloylglycine hydrolase</fullName>
    </submittedName>
</protein>
<dbReference type="SUPFAM" id="SSF56235">
    <property type="entry name" value="N-terminal nucleophile aminohydrolases (Ntn hydrolases)"/>
    <property type="match status" value="1"/>
</dbReference>
<proteinExistence type="predicted"/>
<organism evidence="2 3">
    <name type="scientific">Aquibacillus albus</name>
    <dbReference type="NCBI Taxonomy" id="1168171"/>
    <lineage>
        <taxon>Bacteria</taxon>
        <taxon>Bacillati</taxon>
        <taxon>Bacillota</taxon>
        <taxon>Bacilli</taxon>
        <taxon>Bacillales</taxon>
        <taxon>Bacillaceae</taxon>
        <taxon>Aquibacillus</taxon>
    </lineage>
</organism>
<keyword evidence="2" id="KW-0378">Hydrolase</keyword>
<dbReference type="GO" id="GO:0016787">
    <property type="term" value="F:hydrolase activity"/>
    <property type="evidence" value="ECO:0007669"/>
    <property type="project" value="UniProtKB-KW"/>
</dbReference>
<dbReference type="Gene3D" id="3.60.60.10">
    <property type="entry name" value="Penicillin V Acylase, Chain A"/>
    <property type="match status" value="1"/>
</dbReference>
<evidence type="ECO:0000259" key="1">
    <source>
        <dbReference type="Pfam" id="PF03417"/>
    </source>
</evidence>